<dbReference type="AlphaFoldDB" id="A0A9Q5VCI8"/>
<dbReference type="GeneID" id="66741187"/>
<dbReference type="Proteomes" id="UP000422232">
    <property type="component" value="Chromosome"/>
</dbReference>
<reference evidence="1 2" key="1">
    <citation type="submission" date="2019-04" db="EMBL/GenBank/DDBJ databases">
        <title>Complete genome sequencing of Piscirickettsia salmonis strain Psal-009.</title>
        <authorList>
            <person name="Schober I."/>
            <person name="Bunk B."/>
            <person name="Sproer C."/>
            <person name="Carril G.P."/>
            <person name="Riedel T."/>
            <person name="Flores-Herrera P.A."/>
            <person name="Nourdin-Galindo G."/>
            <person name="Marshall S.H."/>
            <person name="Overmann J."/>
        </authorList>
    </citation>
    <scope>NUCLEOTIDE SEQUENCE [LARGE SCALE GENOMIC DNA]</scope>
    <source>
        <strain evidence="1 2">Psal-009</strain>
    </source>
</reference>
<dbReference type="EMBL" id="CP038908">
    <property type="protein sequence ID" value="QGO06264.1"/>
    <property type="molecule type" value="Genomic_DNA"/>
</dbReference>
<evidence type="ECO:0000313" key="2">
    <source>
        <dbReference type="Proteomes" id="UP000422232"/>
    </source>
</evidence>
<dbReference type="InterPro" id="IPR021354">
    <property type="entry name" value="DUF2975"/>
</dbReference>
<dbReference type="RefSeq" id="WP_016211309.1">
    <property type="nucleotide sequence ID" value="NZ_CP012413.1"/>
</dbReference>
<proteinExistence type="predicted"/>
<evidence type="ECO:0000313" key="1">
    <source>
        <dbReference type="EMBL" id="QGO06264.1"/>
    </source>
</evidence>
<protein>
    <submittedName>
        <fullName evidence="1">Uncharacterized protein</fullName>
    </submittedName>
</protein>
<organism evidence="1 2">
    <name type="scientific">Piscirickettsia salmonis</name>
    <dbReference type="NCBI Taxonomy" id="1238"/>
    <lineage>
        <taxon>Bacteria</taxon>
        <taxon>Pseudomonadati</taxon>
        <taxon>Pseudomonadota</taxon>
        <taxon>Gammaproteobacteria</taxon>
        <taxon>Thiotrichales</taxon>
        <taxon>Piscirickettsiaceae</taxon>
        <taxon>Piscirickettsia</taxon>
    </lineage>
</organism>
<sequence length="264" mass="30087">MAIDSYRVGEKNHFLKAILIILCIIGFASLLIQAVVAMLVFVITPTIDIQLNPAQSELFTYIANFSPLASFITFILACFALIYLLRKGYVTQGSYFSRLLFMVVLFAVIVLLILPSLIQWLYPFNCQHITTNSQSLCSIQKLSYPTRTASLIFSIIPYLIFSYGCFIIIRLFKNYERGLVFIKENVNLYNKIGWSALLWAILKPIAQALQTFILSLHLGPGYYTIRILVQESSYIAGFIGLLIVIISYVMREGQRLQEQEDYTV</sequence>
<name>A0A9Q5VCI8_PISSA</name>
<gene>
    <name evidence="1" type="ORF">Psal009_02172</name>
</gene>
<accession>A0A9Q5VCI8</accession>
<dbReference type="Pfam" id="PF11188">
    <property type="entry name" value="DUF2975"/>
    <property type="match status" value="1"/>
</dbReference>
<keyword evidence="2" id="KW-1185">Reference proteome</keyword>